<dbReference type="Pfam" id="PF22725">
    <property type="entry name" value="GFO_IDH_MocA_C3"/>
    <property type="match status" value="1"/>
</dbReference>
<organism evidence="4 5">
    <name type="scientific">Parablautia intestinalis</name>
    <dbReference type="NCBI Taxonomy" id="2320100"/>
    <lineage>
        <taxon>Bacteria</taxon>
        <taxon>Bacillati</taxon>
        <taxon>Bacillota</taxon>
        <taxon>Clostridia</taxon>
        <taxon>Lachnospirales</taxon>
        <taxon>Lachnospiraceae</taxon>
        <taxon>Parablautia</taxon>
    </lineage>
</organism>
<dbReference type="OrthoDB" id="9783105at2"/>
<dbReference type="AlphaFoldDB" id="A0A3A9AA93"/>
<gene>
    <name evidence="4" type="ORF">D7V94_19890</name>
</gene>
<evidence type="ECO:0000313" key="4">
    <source>
        <dbReference type="EMBL" id="RKI88074.1"/>
    </source>
</evidence>
<evidence type="ECO:0000259" key="2">
    <source>
        <dbReference type="Pfam" id="PF01408"/>
    </source>
</evidence>
<dbReference type="InterPro" id="IPR055170">
    <property type="entry name" value="GFO_IDH_MocA-like_dom"/>
</dbReference>
<feature type="domain" description="GFO/IDH/MocA-like oxidoreductase" evidence="3">
    <location>
        <begin position="131"/>
        <end position="269"/>
    </location>
</feature>
<reference evidence="4 5" key="1">
    <citation type="submission" date="2018-09" db="EMBL/GenBank/DDBJ databases">
        <title>Murine metabolic-syndrome-specific gut microbial biobank.</title>
        <authorList>
            <person name="Liu C."/>
        </authorList>
    </citation>
    <scope>NUCLEOTIDE SEQUENCE [LARGE SCALE GENOMIC DNA]</scope>
    <source>
        <strain evidence="4 5">0.1xD8-82</strain>
    </source>
</reference>
<dbReference type="Pfam" id="PF01408">
    <property type="entry name" value="GFO_IDH_MocA"/>
    <property type="match status" value="1"/>
</dbReference>
<dbReference type="PANTHER" id="PTHR43818">
    <property type="entry name" value="BCDNA.GH03377"/>
    <property type="match status" value="1"/>
</dbReference>
<evidence type="ECO:0000259" key="3">
    <source>
        <dbReference type="Pfam" id="PF22725"/>
    </source>
</evidence>
<sequence>MRIGVIGCGGMGTTHYLSLKALSTKMNIEVAALADCRKEYLEKASSYFPEAKAYGSGMELIEKEKLDIVHICVPTYLHASHVVAAMEKGMDVLVEKPVCLTHEEGKQILEAEKRTGRKAMVGQVVRLFEEYRYLKRVYDKQIYGQLKSMVMERISGDVRWGFEDWFHDEKKSGSVVMDLHIHDLDFLRYMLGEPDHFDVRAAAFESGMINHIITTYQFGNIFVTAEGLWDVSPALKFRAGFRACFEEATVVYDGEKSPSLTVYKKDGTVETPKLTAEFERQDDTAGINISNLGPYYTEIKYFLQCVMDGKPIEAAPLAEGVKSVELALREWEAAKDFVKRHPYINQFQ</sequence>
<dbReference type="SUPFAM" id="SSF51735">
    <property type="entry name" value="NAD(P)-binding Rossmann-fold domains"/>
    <property type="match status" value="1"/>
</dbReference>
<proteinExistence type="predicted"/>
<dbReference type="RefSeq" id="WP_120472049.1">
    <property type="nucleotide sequence ID" value="NZ_RAYQ01000032.1"/>
</dbReference>
<evidence type="ECO:0000313" key="5">
    <source>
        <dbReference type="Proteomes" id="UP000280696"/>
    </source>
</evidence>
<dbReference type="SUPFAM" id="SSF55347">
    <property type="entry name" value="Glyceraldehyde-3-phosphate dehydrogenase-like, C-terminal domain"/>
    <property type="match status" value="1"/>
</dbReference>
<feature type="domain" description="Gfo/Idh/MocA-like oxidoreductase N-terminal" evidence="2">
    <location>
        <begin position="1"/>
        <end position="122"/>
    </location>
</feature>
<evidence type="ECO:0000256" key="1">
    <source>
        <dbReference type="ARBA" id="ARBA00023002"/>
    </source>
</evidence>
<keyword evidence="5" id="KW-1185">Reference proteome</keyword>
<dbReference type="Gene3D" id="3.40.50.720">
    <property type="entry name" value="NAD(P)-binding Rossmann-like Domain"/>
    <property type="match status" value="1"/>
</dbReference>
<protein>
    <submittedName>
        <fullName evidence="4">Gfo/Idh/MocA family oxidoreductase</fullName>
    </submittedName>
</protein>
<comment type="caution">
    <text evidence="4">The sequence shown here is derived from an EMBL/GenBank/DDBJ whole genome shotgun (WGS) entry which is preliminary data.</text>
</comment>
<dbReference type="PANTHER" id="PTHR43818:SF11">
    <property type="entry name" value="BCDNA.GH03377"/>
    <property type="match status" value="1"/>
</dbReference>
<dbReference type="InterPro" id="IPR036291">
    <property type="entry name" value="NAD(P)-bd_dom_sf"/>
</dbReference>
<accession>A0A3A9AA93</accession>
<dbReference type="EMBL" id="RAYQ01000032">
    <property type="protein sequence ID" value="RKI88074.1"/>
    <property type="molecule type" value="Genomic_DNA"/>
</dbReference>
<dbReference type="GO" id="GO:0016491">
    <property type="term" value="F:oxidoreductase activity"/>
    <property type="evidence" value="ECO:0007669"/>
    <property type="project" value="UniProtKB-KW"/>
</dbReference>
<dbReference type="InterPro" id="IPR050463">
    <property type="entry name" value="Gfo/Idh/MocA_oxidrdct_glycsds"/>
</dbReference>
<dbReference type="InterPro" id="IPR000683">
    <property type="entry name" value="Gfo/Idh/MocA-like_OxRdtase_N"/>
</dbReference>
<dbReference type="Gene3D" id="3.30.360.10">
    <property type="entry name" value="Dihydrodipicolinate Reductase, domain 2"/>
    <property type="match status" value="1"/>
</dbReference>
<name>A0A3A9AA93_9FIRM</name>
<dbReference type="Proteomes" id="UP000280696">
    <property type="component" value="Unassembled WGS sequence"/>
</dbReference>
<keyword evidence="1" id="KW-0560">Oxidoreductase</keyword>
<dbReference type="GO" id="GO:0000166">
    <property type="term" value="F:nucleotide binding"/>
    <property type="evidence" value="ECO:0007669"/>
    <property type="project" value="InterPro"/>
</dbReference>